<dbReference type="InterPro" id="IPR006638">
    <property type="entry name" value="Elp3/MiaA/NifB-like_rSAM"/>
</dbReference>
<dbReference type="SFLD" id="SFLDG01067">
    <property type="entry name" value="SPASM/twitch_domain_containing"/>
    <property type="match status" value="1"/>
</dbReference>
<gene>
    <name evidence="8" type="ORF">SAMN05660835_01555</name>
</gene>
<dbReference type="PROSITE" id="PS51918">
    <property type="entry name" value="RADICAL_SAM"/>
    <property type="match status" value="1"/>
</dbReference>
<dbReference type="OrthoDB" id="9782387at2"/>
<accession>A0A1G6QEB5</accession>
<dbReference type="AlphaFoldDB" id="A0A1G6QEB5"/>
<keyword evidence="4" id="KW-0479">Metal-binding</keyword>
<evidence type="ECO:0000256" key="6">
    <source>
        <dbReference type="ARBA" id="ARBA00023014"/>
    </source>
</evidence>
<dbReference type="Gene3D" id="3.20.20.70">
    <property type="entry name" value="Aldolase class I"/>
    <property type="match status" value="1"/>
</dbReference>
<dbReference type="SUPFAM" id="SSF102114">
    <property type="entry name" value="Radical SAM enzymes"/>
    <property type="match status" value="1"/>
</dbReference>
<keyword evidence="2" id="KW-0004">4Fe-4S</keyword>
<feature type="domain" description="Radical SAM core" evidence="7">
    <location>
        <begin position="1"/>
        <end position="210"/>
    </location>
</feature>
<dbReference type="EMBL" id="FMYU01000011">
    <property type="protein sequence ID" value="SDC90026.1"/>
    <property type="molecule type" value="Genomic_DNA"/>
</dbReference>
<dbReference type="CDD" id="cd01335">
    <property type="entry name" value="Radical_SAM"/>
    <property type="match status" value="1"/>
</dbReference>
<dbReference type="SFLD" id="SFLDS00029">
    <property type="entry name" value="Radical_SAM"/>
    <property type="match status" value="1"/>
</dbReference>
<organism evidence="8 9">
    <name type="scientific">Desulfurella multipotens</name>
    <dbReference type="NCBI Taxonomy" id="79269"/>
    <lineage>
        <taxon>Bacteria</taxon>
        <taxon>Pseudomonadati</taxon>
        <taxon>Campylobacterota</taxon>
        <taxon>Desulfurellia</taxon>
        <taxon>Desulfurellales</taxon>
        <taxon>Desulfurellaceae</taxon>
        <taxon>Desulfurella</taxon>
    </lineage>
</organism>
<protein>
    <submittedName>
        <fullName evidence="8">Radical SAM additional 4Fe4S-binding SPASM domain-containing protein</fullName>
    </submittedName>
</protein>
<dbReference type="InterPro" id="IPR050377">
    <property type="entry name" value="Radical_SAM_PqqE_MftC-like"/>
</dbReference>
<dbReference type="InterPro" id="IPR058240">
    <property type="entry name" value="rSAM_sf"/>
</dbReference>
<dbReference type="InterPro" id="IPR023885">
    <property type="entry name" value="4Fe4S-binding_SPASM_dom"/>
</dbReference>
<evidence type="ECO:0000313" key="9">
    <source>
        <dbReference type="Proteomes" id="UP000199411"/>
    </source>
</evidence>
<evidence type="ECO:0000256" key="3">
    <source>
        <dbReference type="ARBA" id="ARBA00022691"/>
    </source>
</evidence>
<dbReference type="GO" id="GO:0003824">
    <property type="term" value="F:catalytic activity"/>
    <property type="evidence" value="ECO:0007669"/>
    <property type="project" value="InterPro"/>
</dbReference>
<dbReference type="CDD" id="cd21123">
    <property type="entry name" value="SPASM_MftC-like"/>
    <property type="match status" value="1"/>
</dbReference>
<dbReference type="Pfam" id="PF04055">
    <property type="entry name" value="Radical_SAM"/>
    <property type="match status" value="1"/>
</dbReference>
<dbReference type="RefSeq" id="WP_092129405.1">
    <property type="nucleotide sequence ID" value="NZ_FMYU01000011.1"/>
</dbReference>
<proteinExistence type="predicted"/>
<dbReference type="Proteomes" id="UP000199411">
    <property type="component" value="Unassembled WGS sequence"/>
</dbReference>
<sequence>MNELKWLAFEVTPKCNLNCIHCRTNANANLNEVLTYKQITQTIEDIDRRYKPVLVLTGGEPLLRSDIFEIAAFAKSKNWRVGLATNGTLVDEKLSLKIKAYFDIVSLSLDGSTAQIHDNFRAQEGAFDATINAAKLLAKHDIPFIINSSFTKRNQHDIENTYKLAKSLGAKSWYMFIIVPTGRGENLQSELISKNDYYKILKWHFKLELQEKTMFIRPTCAPEYYAIVDLYTKTHNVEYIRRSLSFSTGGAKGCIAGQSIAFIAFDGSVKPCSYFLRSAGNIIQNSFLDIWDNSPIFQNLRDFSKYTGKCKTCDYISICGGCRARADAYFGDYLAIDPYCLFWSKNAGK</sequence>
<keyword evidence="5" id="KW-0408">Iron</keyword>
<evidence type="ECO:0000256" key="1">
    <source>
        <dbReference type="ARBA" id="ARBA00001966"/>
    </source>
</evidence>
<evidence type="ECO:0000256" key="2">
    <source>
        <dbReference type="ARBA" id="ARBA00022485"/>
    </source>
</evidence>
<dbReference type="PANTHER" id="PTHR11228">
    <property type="entry name" value="RADICAL SAM DOMAIN PROTEIN"/>
    <property type="match status" value="1"/>
</dbReference>
<dbReference type="Pfam" id="PF13186">
    <property type="entry name" value="SPASM"/>
    <property type="match status" value="1"/>
</dbReference>
<evidence type="ECO:0000259" key="7">
    <source>
        <dbReference type="PROSITE" id="PS51918"/>
    </source>
</evidence>
<comment type="cofactor">
    <cofactor evidence="1">
        <name>[4Fe-4S] cluster</name>
        <dbReference type="ChEBI" id="CHEBI:49883"/>
    </cofactor>
</comment>
<dbReference type="NCBIfam" id="TIGR04085">
    <property type="entry name" value="rSAM_more_4Fe4S"/>
    <property type="match status" value="1"/>
</dbReference>
<dbReference type="InterPro" id="IPR017200">
    <property type="entry name" value="PqqE-like"/>
</dbReference>
<dbReference type="InterPro" id="IPR007197">
    <property type="entry name" value="rSAM"/>
</dbReference>
<dbReference type="SFLD" id="SFLDG01386">
    <property type="entry name" value="main_SPASM_domain-containing"/>
    <property type="match status" value="1"/>
</dbReference>
<dbReference type="SMART" id="SM00729">
    <property type="entry name" value="Elp3"/>
    <property type="match status" value="1"/>
</dbReference>
<name>A0A1G6QEB5_9BACT</name>
<dbReference type="PANTHER" id="PTHR11228:SF7">
    <property type="entry name" value="PQQA PEPTIDE CYCLASE"/>
    <property type="match status" value="1"/>
</dbReference>
<evidence type="ECO:0000256" key="5">
    <source>
        <dbReference type="ARBA" id="ARBA00023004"/>
    </source>
</evidence>
<dbReference type="PIRSF" id="PIRSF037420">
    <property type="entry name" value="PQQ_syn_pqqE"/>
    <property type="match status" value="1"/>
</dbReference>
<keyword evidence="9" id="KW-1185">Reference proteome</keyword>
<dbReference type="GO" id="GO:0051539">
    <property type="term" value="F:4 iron, 4 sulfur cluster binding"/>
    <property type="evidence" value="ECO:0007669"/>
    <property type="project" value="UniProtKB-KW"/>
</dbReference>
<dbReference type="GO" id="GO:0046872">
    <property type="term" value="F:metal ion binding"/>
    <property type="evidence" value="ECO:0007669"/>
    <property type="project" value="UniProtKB-KW"/>
</dbReference>
<evidence type="ECO:0000313" key="8">
    <source>
        <dbReference type="EMBL" id="SDC90026.1"/>
    </source>
</evidence>
<dbReference type="InterPro" id="IPR013785">
    <property type="entry name" value="Aldolase_TIM"/>
</dbReference>
<keyword evidence="3" id="KW-0949">S-adenosyl-L-methionine</keyword>
<keyword evidence="6" id="KW-0411">Iron-sulfur</keyword>
<evidence type="ECO:0000256" key="4">
    <source>
        <dbReference type="ARBA" id="ARBA00022723"/>
    </source>
</evidence>
<reference evidence="9" key="1">
    <citation type="submission" date="2016-10" db="EMBL/GenBank/DDBJ databases">
        <authorList>
            <person name="Varghese N."/>
            <person name="Submissions S."/>
        </authorList>
    </citation>
    <scope>NUCLEOTIDE SEQUENCE [LARGE SCALE GENOMIC DNA]</scope>
    <source>
        <strain evidence="9">DSM 8415</strain>
    </source>
</reference>